<evidence type="ECO:0000256" key="1">
    <source>
        <dbReference type="ARBA" id="ARBA00013015"/>
    </source>
</evidence>
<dbReference type="InterPro" id="IPR000340">
    <property type="entry name" value="Dual-sp_phosphatase_cat-dom"/>
</dbReference>
<dbReference type="EMBL" id="JBFXLT010000007">
    <property type="protein sequence ID" value="KAL2820332.1"/>
    <property type="molecule type" value="Genomic_DNA"/>
</dbReference>
<dbReference type="InterPro" id="IPR016130">
    <property type="entry name" value="Tyr_Pase_AS"/>
</dbReference>
<protein>
    <recommendedName>
        <fullName evidence="1">phosphatidylinositol-3,4,5-trisphosphate 3-phosphatase</fullName>
        <ecNumber evidence="1">3.1.3.67</ecNumber>
    </recommendedName>
</protein>
<dbReference type="InterPro" id="IPR051281">
    <property type="entry name" value="Dual-spec_lipid-protein_phosph"/>
</dbReference>
<feature type="compositionally biased region" description="Pro residues" evidence="3">
    <location>
        <begin position="335"/>
        <end position="345"/>
    </location>
</feature>
<dbReference type="Gene3D" id="3.90.190.10">
    <property type="entry name" value="Protein tyrosine phosphatase superfamily"/>
    <property type="match status" value="1"/>
</dbReference>
<dbReference type="PANTHER" id="PTHR12305:SF81">
    <property type="entry name" value="PHOSPHATIDYLINOSITOL 3,4,5-TRISPHOSPHATE 3-PHOSPHATASE AND DUAL-SPECIFICITY PROTEIN PHOSPHATASE PTEN"/>
    <property type="match status" value="1"/>
</dbReference>
<proteinExistence type="predicted"/>
<feature type="compositionally biased region" description="Low complexity" evidence="3">
    <location>
        <begin position="289"/>
        <end position="334"/>
    </location>
</feature>
<feature type="region of interest" description="Disordered" evidence="3">
    <location>
        <begin position="461"/>
        <end position="503"/>
    </location>
</feature>
<dbReference type="Pfam" id="PF00782">
    <property type="entry name" value="DSPc"/>
    <property type="match status" value="1"/>
</dbReference>
<feature type="domain" description="Tyrosine specific protein phosphatases" evidence="4">
    <location>
        <begin position="121"/>
        <end position="183"/>
    </location>
</feature>
<dbReference type="PROSITE" id="PS51181">
    <property type="entry name" value="PPASE_TENSIN"/>
    <property type="match status" value="1"/>
</dbReference>
<dbReference type="InterPro" id="IPR029021">
    <property type="entry name" value="Prot-tyrosine_phosphatase-like"/>
</dbReference>
<evidence type="ECO:0000256" key="3">
    <source>
        <dbReference type="SAM" id="MobiDB-lite"/>
    </source>
</evidence>
<keyword evidence="7" id="KW-1185">Reference proteome</keyword>
<gene>
    <name evidence="6" type="ORF">BJX63DRAFT_418442</name>
</gene>
<name>A0ABR4I002_9EURO</name>
<sequence length="503" mass="56032">MASILRQIVAGSRLPHPEAGLDLCYVTDNIIATSGPSTNYPQIAYRTSVKDLVSFLDAKHAENWRIWEFRAEGTGYPDSDVYGRIHHFPFPDHHPPPFALIPKVTASMRNWLHRLDGVGSEELKERGEEKQKADGKEAEQGRRVVVVHCKAGKGRSGTIACSYLISQEGWKMEDALQRYTERRMRVGFGPGVKVPSQLRWVRYVDRWTNEMGKKYVERPVEILEIHIWGLRDGVKVAVEGFVNDGQKIKQFHMFHRNEHIIMSQANSGNEASDIINKQNKFKTTPMTTAPSSLPSPQEPLSAQSESSLGANSLSANSAVTTSPTTPDDSSQNPTTTPPKSAPSEPPQKHTTAVLLRPHAPLILPTSDINIDFERRSKAASYTSLSMVTSVAHVWFNPYFEGGDKYDSGVFDVEWDAMDGRIKGTTQKGMKALDRLKVLWRYAEPENGDVRDVDNTTRLVSSGVVTEPKPGEEIPETRVADRRLKTEDVERAADDSRGEGGLTS</sequence>
<feature type="domain" description="Phosphatase tensin-type" evidence="5">
    <location>
        <begin position="12"/>
        <end position="211"/>
    </location>
</feature>
<comment type="caution">
    <text evidence="6">The sequence shown here is derived from an EMBL/GenBank/DDBJ whole genome shotgun (WGS) entry which is preliminary data.</text>
</comment>
<feature type="region of interest" description="Disordered" evidence="3">
    <location>
        <begin position="283"/>
        <end position="358"/>
    </location>
</feature>
<dbReference type="PROSITE" id="PS50056">
    <property type="entry name" value="TYR_PHOSPHATASE_2"/>
    <property type="match status" value="1"/>
</dbReference>
<dbReference type="PANTHER" id="PTHR12305">
    <property type="entry name" value="PHOSPHATASE WITH HOMOLOGY TO TENSIN"/>
    <property type="match status" value="1"/>
</dbReference>
<evidence type="ECO:0000313" key="6">
    <source>
        <dbReference type="EMBL" id="KAL2820332.1"/>
    </source>
</evidence>
<evidence type="ECO:0000259" key="4">
    <source>
        <dbReference type="PROSITE" id="PS50056"/>
    </source>
</evidence>
<keyword evidence="2" id="KW-0378">Hydrolase</keyword>
<dbReference type="Proteomes" id="UP001610334">
    <property type="component" value="Unassembled WGS sequence"/>
</dbReference>
<feature type="compositionally biased region" description="Basic and acidic residues" evidence="3">
    <location>
        <begin position="468"/>
        <end position="497"/>
    </location>
</feature>
<organism evidence="6 7">
    <name type="scientific">Aspergillus granulosus</name>
    <dbReference type="NCBI Taxonomy" id="176169"/>
    <lineage>
        <taxon>Eukaryota</taxon>
        <taxon>Fungi</taxon>
        <taxon>Dikarya</taxon>
        <taxon>Ascomycota</taxon>
        <taxon>Pezizomycotina</taxon>
        <taxon>Eurotiomycetes</taxon>
        <taxon>Eurotiomycetidae</taxon>
        <taxon>Eurotiales</taxon>
        <taxon>Aspergillaceae</taxon>
        <taxon>Aspergillus</taxon>
        <taxon>Aspergillus subgen. Nidulantes</taxon>
    </lineage>
</organism>
<evidence type="ECO:0000313" key="7">
    <source>
        <dbReference type="Proteomes" id="UP001610334"/>
    </source>
</evidence>
<reference evidence="6 7" key="1">
    <citation type="submission" date="2024-07" db="EMBL/GenBank/DDBJ databases">
        <title>Section-level genome sequencing and comparative genomics of Aspergillus sections Usti and Cavernicolus.</title>
        <authorList>
            <consortium name="Lawrence Berkeley National Laboratory"/>
            <person name="Nybo J.L."/>
            <person name="Vesth T.C."/>
            <person name="Theobald S."/>
            <person name="Frisvad J.C."/>
            <person name="Larsen T.O."/>
            <person name="Kjaerboelling I."/>
            <person name="Rothschild-Mancinelli K."/>
            <person name="Lyhne E.K."/>
            <person name="Kogle M.E."/>
            <person name="Barry K."/>
            <person name="Clum A."/>
            <person name="Na H."/>
            <person name="Ledsgaard L."/>
            <person name="Lin J."/>
            <person name="Lipzen A."/>
            <person name="Kuo A."/>
            <person name="Riley R."/>
            <person name="Mondo S."/>
            <person name="Labutti K."/>
            <person name="Haridas S."/>
            <person name="Pangalinan J."/>
            <person name="Salamov A.A."/>
            <person name="Simmons B.A."/>
            <person name="Magnuson J.K."/>
            <person name="Chen J."/>
            <person name="Drula E."/>
            <person name="Henrissat B."/>
            <person name="Wiebenga A."/>
            <person name="Lubbers R.J."/>
            <person name="Gomes A.C."/>
            <person name="Makela M.R."/>
            <person name="Stajich J."/>
            <person name="Grigoriev I.V."/>
            <person name="Mortensen U.H."/>
            <person name="De Vries R.P."/>
            <person name="Baker S.E."/>
            <person name="Andersen M.R."/>
        </authorList>
    </citation>
    <scope>NUCLEOTIDE SEQUENCE [LARGE SCALE GENOMIC DNA]</scope>
    <source>
        <strain evidence="6 7">CBS 588.65</strain>
    </source>
</reference>
<evidence type="ECO:0000259" key="5">
    <source>
        <dbReference type="PROSITE" id="PS51181"/>
    </source>
</evidence>
<dbReference type="SUPFAM" id="SSF52799">
    <property type="entry name" value="(Phosphotyrosine protein) phosphatases II"/>
    <property type="match status" value="1"/>
</dbReference>
<accession>A0ABR4I002</accession>
<evidence type="ECO:0000256" key="2">
    <source>
        <dbReference type="ARBA" id="ARBA00022801"/>
    </source>
</evidence>
<dbReference type="CDD" id="cd14497">
    <property type="entry name" value="PTP_PTEN-like"/>
    <property type="match status" value="1"/>
</dbReference>
<dbReference type="EC" id="3.1.3.67" evidence="1"/>
<dbReference type="PROSITE" id="PS00383">
    <property type="entry name" value="TYR_PHOSPHATASE_1"/>
    <property type="match status" value="1"/>
</dbReference>
<dbReference type="InterPro" id="IPR000387">
    <property type="entry name" value="Tyr_Pase_dom"/>
</dbReference>
<dbReference type="InterPro" id="IPR029023">
    <property type="entry name" value="Tensin_phosphatase"/>
</dbReference>